<dbReference type="AlphaFoldDB" id="A0A1X0QLC1"/>
<keyword evidence="4" id="KW-1185">Reference proteome</keyword>
<dbReference type="VEuPathDB" id="MicrosporidiaDB:HERIO_413"/>
<dbReference type="VEuPathDB" id="MicrosporidiaDB:A0H76_590"/>
<evidence type="ECO:0000313" key="3">
    <source>
        <dbReference type="EMBL" id="ORE00476.1"/>
    </source>
</evidence>
<dbReference type="Proteomes" id="UP000192501">
    <property type="component" value="Unassembled WGS sequence"/>
</dbReference>
<proteinExistence type="predicted"/>
<protein>
    <submittedName>
        <fullName evidence="3">Uncharacterized protein</fullName>
    </submittedName>
</protein>
<organism evidence="3 5">
    <name type="scientific">Hepatospora eriocheir</name>
    <dbReference type="NCBI Taxonomy" id="1081669"/>
    <lineage>
        <taxon>Eukaryota</taxon>
        <taxon>Fungi</taxon>
        <taxon>Fungi incertae sedis</taxon>
        <taxon>Microsporidia</taxon>
        <taxon>Hepatosporidae</taxon>
        <taxon>Hepatospora</taxon>
    </lineage>
</organism>
<comment type="caution">
    <text evidence="3">The sequence shown here is derived from an EMBL/GenBank/DDBJ whole genome shotgun (WGS) entry which is preliminary data.</text>
</comment>
<feature type="transmembrane region" description="Helical" evidence="1">
    <location>
        <begin position="222"/>
        <end position="243"/>
    </location>
</feature>
<evidence type="ECO:0000313" key="5">
    <source>
        <dbReference type="Proteomes" id="UP000192501"/>
    </source>
</evidence>
<feature type="transmembrane region" description="Helical" evidence="1">
    <location>
        <begin position="83"/>
        <end position="99"/>
    </location>
</feature>
<name>A0A1X0QLC1_9MICR</name>
<feature type="transmembrane region" description="Helical" evidence="1">
    <location>
        <begin position="144"/>
        <end position="162"/>
    </location>
</feature>
<evidence type="ECO:0000256" key="1">
    <source>
        <dbReference type="SAM" id="Phobius"/>
    </source>
</evidence>
<dbReference type="Proteomes" id="UP000192356">
    <property type="component" value="Unassembled WGS sequence"/>
</dbReference>
<dbReference type="EMBL" id="LVKB01000012">
    <property type="protein sequence ID" value="ORD97713.1"/>
    <property type="molecule type" value="Genomic_DNA"/>
</dbReference>
<feature type="transmembrane region" description="Helical" evidence="1">
    <location>
        <begin position="6"/>
        <end position="22"/>
    </location>
</feature>
<feature type="transmembrane region" description="Helical" evidence="1">
    <location>
        <begin position="183"/>
        <end position="202"/>
    </location>
</feature>
<gene>
    <name evidence="3" type="ORF">A0H76_590</name>
    <name evidence="2" type="ORF">HERIO_413</name>
</gene>
<feature type="transmembrane region" description="Helical" evidence="1">
    <location>
        <begin position="43"/>
        <end position="71"/>
    </location>
</feature>
<evidence type="ECO:0000313" key="4">
    <source>
        <dbReference type="Proteomes" id="UP000192356"/>
    </source>
</evidence>
<keyword evidence="1" id="KW-0812">Transmembrane</keyword>
<keyword evidence="1" id="KW-1133">Transmembrane helix</keyword>
<dbReference type="EMBL" id="LTAI01000016">
    <property type="protein sequence ID" value="ORE00476.1"/>
    <property type="molecule type" value="Genomic_DNA"/>
</dbReference>
<evidence type="ECO:0000313" key="2">
    <source>
        <dbReference type="EMBL" id="ORD97713.1"/>
    </source>
</evidence>
<sequence length="247" mass="28990">MFLNYINVGFLALNSVLLLLIIPENNSLISLNDLSHKLIGIKVPNIITCSFIATLVFIIPLMSTMFSLGFFKYNFNSNQKCMIKSYRLLTSLLISSYLLRQFRNIFLFYIKLGSSQSFYFFIRASKCIDTYHSYYLIYETIQGYVIQASMFMLFHSLLELVITYKQTSIDFRGITRFIYRCRFYLFIVFTLTIFYVNLVYFGELFMEKIGIDPIKSSYSIGIKIYESFFINLCVLYVYFIVALEGVL</sequence>
<accession>A0A1X0QLC1</accession>
<keyword evidence="1" id="KW-0472">Membrane</keyword>
<reference evidence="4 5" key="1">
    <citation type="journal article" date="2017" name="Environ. Microbiol.">
        <title>Decay of the glycolytic pathway and adaptation to intranuclear parasitism within Enterocytozoonidae microsporidia.</title>
        <authorList>
            <person name="Wiredu Boakye D."/>
            <person name="Jaroenlak P."/>
            <person name="Prachumwat A."/>
            <person name="Williams T.A."/>
            <person name="Bateman K.S."/>
            <person name="Itsathitphaisarn O."/>
            <person name="Sritunyalucksana K."/>
            <person name="Paszkiewicz K.H."/>
            <person name="Moore K.A."/>
            <person name="Stentiford G.D."/>
            <person name="Williams B.A."/>
        </authorList>
    </citation>
    <scope>NUCLEOTIDE SEQUENCE [LARGE SCALE GENOMIC DNA]</scope>
    <source>
        <strain evidence="5">canceri</strain>
        <strain evidence="3">Canceri</strain>
        <strain evidence="2 4">GB1</strain>
    </source>
</reference>